<dbReference type="VEuPathDB" id="TriTrypDB:BSAL_61615"/>
<reference evidence="3" key="1">
    <citation type="submission" date="2015-09" db="EMBL/GenBank/DDBJ databases">
        <authorList>
            <consortium name="Pathogen Informatics"/>
        </authorList>
    </citation>
    <scope>NUCLEOTIDE SEQUENCE [LARGE SCALE GENOMIC DNA]</scope>
    <source>
        <strain evidence="3">Lake Konstanz</strain>
    </source>
</reference>
<keyword evidence="3" id="KW-1185">Reference proteome</keyword>
<gene>
    <name evidence="2" type="ORF">BSAL_61615</name>
</gene>
<evidence type="ECO:0000313" key="3">
    <source>
        <dbReference type="Proteomes" id="UP000051952"/>
    </source>
</evidence>
<evidence type="ECO:0000256" key="1">
    <source>
        <dbReference type="SAM" id="Phobius"/>
    </source>
</evidence>
<proteinExistence type="predicted"/>
<dbReference type="Proteomes" id="UP000051952">
    <property type="component" value="Unassembled WGS sequence"/>
</dbReference>
<sequence>MRQENVLLFSLPHLNLFVPQCYEQFMLFRVCAPLHLPLPLSHHTPSICPPFLTIRISCPPCCGVISCSSACSLHVKFWCIKHSVCFFLFLCVFVYFYMRNVAANNRSC</sequence>
<feature type="transmembrane region" description="Helical" evidence="1">
    <location>
        <begin position="78"/>
        <end position="98"/>
    </location>
</feature>
<name>A0A0S4IQV0_BODSA</name>
<organism evidence="2 3">
    <name type="scientific">Bodo saltans</name>
    <name type="common">Flagellated protozoan</name>
    <dbReference type="NCBI Taxonomy" id="75058"/>
    <lineage>
        <taxon>Eukaryota</taxon>
        <taxon>Discoba</taxon>
        <taxon>Euglenozoa</taxon>
        <taxon>Kinetoplastea</taxon>
        <taxon>Metakinetoplastina</taxon>
        <taxon>Eubodonida</taxon>
        <taxon>Bodonidae</taxon>
        <taxon>Bodo</taxon>
    </lineage>
</organism>
<accession>A0A0S4IQV0</accession>
<dbReference type="AlphaFoldDB" id="A0A0S4IQV0"/>
<keyword evidence="1 2" id="KW-0812">Transmembrane</keyword>
<keyword evidence="1" id="KW-1133">Transmembrane helix</keyword>
<keyword evidence="1" id="KW-0472">Membrane</keyword>
<protein>
    <submittedName>
        <fullName evidence="2">Transmembrane protein, putative</fullName>
    </submittedName>
</protein>
<evidence type="ECO:0000313" key="2">
    <source>
        <dbReference type="EMBL" id="CUF34422.1"/>
    </source>
</evidence>
<dbReference type="EMBL" id="CYKH01000303">
    <property type="protein sequence ID" value="CUF34422.1"/>
    <property type="molecule type" value="Genomic_DNA"/>
</dbReference>